<evidence type="ECO:0000313" key="2">
    <source>
        <dbReference type="Proteomes" id="UP000252893"/>
    </source>
</evidence>
<keyword evidence="2" id="KW-1185">Reference proteome</keyword>
<sequence length="182" mass="20348">MRYSLLQLLYALLLGLLGAAIVHITVILLVPSYASETLWNRVEQLGPPETFHPLEGKNWAMRSDPLMRSAVCRFDLSNGPVHISAIGKVPFWSLALYNHQGDITFSLNDQVSPVTDLLLVSPLQKILLEQSMPQQLEQSVLVNQTASEGIVVLRVFEPDTTWRDEVSEFLKSAECMSVSLEN</sequence>
<evidence type="ECO:0000313" key="1">
    <source>
        <dbReference type="EMBL" id="RBO98709.1"/>
    </source>
</evidence>
<dbReference type="AlphaFoldDB" id="A0A366EAA1"/>
<reference evidence="1 2" key="1">
    <citation type="submission" date="2018-06" db="EMBL/GenBank/DDBJ databases">
        <title>Genomic Encyclopedia of Type Strains, Phase IV (KMG-IV): sequencing the most valuable type-strain genomes for metagenomic binning, comparative biology and taxonomic classification.</title>
        <authorList>
            <person name="Goeker M."/>
        </authorList>
    </citation>
    <scope>NUCLEOTIDE SEQUENCE [LARGE SCALE GENOMIC DNA]</scope>
    <source>
        <strain evidence="1 2">DSM 25619</strain>
    </source>
</reference>
<dbReference type="PIRSF" id="PIRSF010244">
    <property type="entry name" value="UCP010244_imp"/>
    <property type="match status" value="1"/>
</dbReference>
<name>A0A366EAA1_9HYPH</name>
<dbReference type="RefSeq" id="WP_113942645.1">
    <property type="nucleotide sequence ID" value="NZ_JBHEEG010000003.1"/>
</dbReference>
<dbReference type="OrthoDB" id="1346484at2"/>
<proteinExistence type="predicted"/>
<organism evidence="1 2">
    <name type="scientific">Pseudochrobactrum asaccharolyticum</name>
    <dbReference type="NCBI Taxonomy" id="354351"/>
    <lineage>
        <taxon>Bacteria</taxon>
        <taxon>Pseudomonadati</taxon>
        <taxon>Pseudomonadota</taxon>
        <taxon>Alphaproteobacteria</taxon>
        <taxon>Hyphomicrobiales</taxon>
        <taxon>Brucellaceae</taxon>
        <taxon>Pseudochrobactrum</taxon>
    </lineage>
</organism>
<dbReference type="InterPro" id="IPR014456">
    <property type="entry name" value="UCP010244_IM"/>
</dbReference>
<dbReference type="EMBL" id="QNRH01000001">
    <property type="protein sequence ID" value="RBO98709.1"/>
    <property type="molecule type" value="Genomic_DNA"/>
</dbReference>
<comment type="caution">
    <text evidence="1">The sequence shown here is derived from an EMBL/GenBank/DDBJ whole genome shotgun (WGS) entry which is preliminary data.</text>
</comment>
<dbReference type="Proteomes" id="UP000252893">
    <property type="component" value="Unassembled WGS sequence"/>
</dbReference>
<gene>
    <name evidence="1" type="ORF">DFR47_101309</name>
</gene>
<accession>A0A366EAA1</accession>
<protein>
    <submittedName>
        <fullName evidence="1">Putative membrane protein</fullName>
    </submittedName>
</protein>